<dbReference type="EMBL" id="CP097510">
    <property type="protein sequence ID" value="URE39588.1"/>
    <property type="molecule type" value="Genomic_DNA"/>
</dbReference>
<gene>
    <name evidence="1" type="ORF">MUK42_34122</name>
</gene>
<evidence type="ECO:0000313" key="1">
    <source>
        <dbReference type="EMBL" id="URE39588.1"/>
    </source>
</evidence>
<dbReference type="EMBL" id="CP097510">
    <property type="protein sequence ID" value="URE39583.1"/>
    <property type="molecule type" value="Genomic_DNA"/>
</dbReference>
<dbReference type="Proteomes" id="UP001055439">
    <property type="component" value="Chromosome 8"/>
</dbReference>
<dbReference type="EMBL" id="CP097510">
    <property type="protein sequence ID" value="URE39587.1"/>
    <property type="molecule type" value="Genomic_DNA"/>
</dbReference>
<dbReference type="OrthoDB" id="10252740at2759"/>
<protein>
    <submittedName>
        <fullName evidence="1">DUF1785 domain containing protein</fullName>
    </submittedName>
</protein>
<name>A0A9E7I1X1_9LILI</name>
<dbReference type="AlphaFoldDB" id="A0A9E7I1X1"/>
<keyword evidence="2" id="KW-1185">Reference proteome</keyword>
<organism evidence="1 2">
    <name type="scientific">Musa troglodytarum</name>
    <name type="common">fe'i banana</name>
    <dbReference type="NCBI Taxonomy" id="320322"/>
    <lineage>
        <taxon>Eukaryota</taxon>
        <taxon>Viridiplantae</taxon>
        <taxon>Streptophyta</taxon>
        <taxon>Embryophyta</taxon>
        <taxon>Tracheophyta</taxon>
        <taxon>Spermatophyta</taxon>
        <taxon>Magnoliopsida</taxon>
        <taxon>Liliopsida</taxon>
        <taxon>Zingiberales</taxon>
        <taxon>Musaceae</taxon>
        <taxon>Musa</taxon>
    </lineage>
</organism>
<evidence type="ECO:0000313" key="2">
    <source>
        <dbReference type="Proteomes" id="UP001055439"/>
    </source>
</evidence>
<reference evidence="1" key="1">
    <citation type="submission" date="2022-05" db="EMBL/GenBank/DDBJ databases">
        <title>The Musa troglodytarum L. genome provides insights into the mechanism of non-climacteric behaviour and enrichment of carotenoids.</title>
        <authorList>
            <person name="Wang J."/>
        </authorList>
    </citation>
    <scope>NUCLEOTIDE SEQUENCE</scope>
    <source>
        <tissue evidence="1">Leaf</tissue>
    </source>
</reference>
<accession>A0A9E7I1X1</accession>
<proteinExistence type="predicted"/>
<sequence length="85" mass="9708">MCEQRSDYYPARFGIAHISLHALMTRVNIGSDLSEKNDDDIVRISIYLRSPDLNGALTPLENYMERLGEEAPLCRFISLPLRLVI</sequence>